<dbReference type="GO" id="GO:0046872">
    <property type="term" value="F:metal ion binding"/>
    <property type="evidence" value="ECO:0007669"/>
    <property type="project" value="UniProtKB-KW"/>
</dbReference>
<protein>
    <submittedName>
        <fullName evidence="6">Molybdate ABC transporter substrate-binding protein</fullName>
    </submittedName>
</protein>
<comment type="similarity">
    <text evidence="1">Belongs to the bacterial solute-binding protein ModA family.</text>
</comment>
<evidence type="ECO:0000256" key="3">
    <source>
        <dbReference type="ARBA" id="ARBA00022729"/>
    </source>
</evidence>
<dbReference type="Gene3D" id="3.40.190.10">
    <property type="entry name" value="Periplasmic binding protein-like II"/>
    <property type="match status" value="2"/>
</dbReference>
<feature type="signal peptide" evidence="5">
    <location>
        <begin position="1"/>
        <end position="25"/>
    </location>
</feature>
<dbReference type="Proteomes" id="UP000248592">
    <property type="component" value="Chromosome"/>
</dbReference>
<dbReference type="GO" id="GO:0030973">
    <property type="term" value="F:molybdate ion binding"/>
    <property type="evidence" value="ECO:0007669"/>
    <property type="project" value="InterPro"/>
</dbReference>
<proteinExistence type="inferred from homology"/>
<feature type="binding site" evidence="4">
    <location>
        <position position="177"/>
    </location>
    <ligand>
        <name>molybdate</name>
        <dbReference type="ChEBI" id="CHEBI:36264"/>
    </ligand>
</feature>
<keyword evidence="2 4" id="KW-0479">Metal-binding</keyword>
<evidence type="ECO:0000256" key="1">
    <source>
        <dbReference type="ARBA" id="ARBA00009175"/>
    </source>
</evidence>
<dbReference type="SUPFAM" id="SSF53850">
    <property type="entry name" value="Periplasmic binding protein-like II"/>
    <property type="match status" value="1"/>
</dbReference>
<dbReference type="PANTHER" id="PTHR30632:SF14">
    <property type="entry name" value="TUNGSTATE_MOLYBDATE_CHROMATE-BINDING PROTEIN MODA"/>
    <property type="match status" value="1"/>
</dbReference>
<keyword evidence="4" id="KW-0500">Molybdenum</keyword>
<dbReference type="InterPro" id="IPR005950">
    <property type="entry name" value="ModA"/>
</dbReference>
<evidence type="ECO:0000313" key="7">
    <source>
        <dbReference type="Proteomes" id="UP000248592"/>
    </source>
</evidence>
<dbReference type="InterPro" id="IPR050682">
    <property type="entry name" value="ModA/WtpA"/>
</dbReference>
<evidence type="ECO:0000256" key="5">
    <source>
        <dbReference type="SAM" id="SignalP"/>
    </source>
</evidence>
<feature type="chain" id="PRO_5016385800" evidence="5">
    <location>
        <begin position="26"/>
        <end position="263"/>
    </location>
</feature>
<dbReference type="CDD" id="cd13539">
    <property type="entry name" value="PBP2_AvModA"/>
    <property type="match status" value="1"/>
</dbReference>
<reference evidence="7" key="1">
    <citation type="submission" date="2018-06" db="EMBL/GenBank/DDBJ databases">
        <title>Description of a new Polynucleobacter species.</title>
        <authorList>
            <person name="Hahn M.W."/>
        </authorList>
    </citation>
    <scope>NUCLEOTIDE SEQUENCE [LARGE SCALE GENOMIC DNA]</scope>
    <source>
        <strain evidence="7">MG-25-Pas1-D2</strain>
    </source>
</reference>
<dbReference type="RefSeq" id="WP_112294460.1">
    <property type="nucleotide sequence ID" value="NZ_CBCSBS010000001.1"/>
</dbReference>
<sequence>MKSFSIGKCFGVLSFWLLLNHPIAAQTTSVAVAANMKDAFTAINSAFIASGKPELRIVYGSSGNFASQIMNGAPFNLLISADENYPLELFKNGKTVDAGKVYAVGRLAMLTKNSSGIKFNPDAKQDKAELARVISKANKIAIAKPELAPYGRAAVEHLKAIGLWELAKDKLVYADNVGMATMFVSTGAADLGFTSLSLAKSPELLKDTSYLELEETWYAPIKQRMVLIKGAPPEASDLYQFMQSTKARQILIQYGYSLPGNQP</sequence>
<accession>A0A2Z4JRH4</accession>
<dbReference type="AlphaFoldDB" id="A0A2Z4JRH4"/>
<feature type="binding site" evidence="4">
    <location>
        <position position="62"/>
    </location>
    <ligand>
        <name>molybdate</name>
        <dbReference type="ChEBI" id="CHEBI:36264"/>
    </ligand>
</feature>
<dbReference type="PANTHER" id="PTHR30632">
    <property type="entry name" value="MOLYBDATE-BINDING PERIPLASMIC PROTEIN"/>
    <property type="match status" value="1"/>
</dbReference>
<dbReference type="GO" id="GO:0015689">
    <property type="term" value="P:molybdate ion transport"/>
    <property type="evidence" value="ECO:0007669"/>
    <property type="project" value="InterPro"/>
</dbReference>
<dbReference type="Pfam" id="PF13531">
    <property type="entry name" value="SBP_bac_11"/>
    <property type="match status" value="1"/>
</dbReference>
<dbReference type="NCBIfam" id="TIGR01256">
    <property type="entry name" value="modA"/>
    <property type="match status" value="1"/>
</dbReference>
<evidence type="ECO:0000256" key="4">
    <source>
        <dbReference type="PIRSR" id="PIRSR004846-1"/>
    </source>
</evidence>
<organism evidence="6 7">
    <name type="scientific">Polynucleobacter paneuropaeus</name>
    <dbReference type="NCBI Taxonomy" id="2527775"/>
    <lineage>
        <taxon>Bacteria</taxon>
        <taxon>Pseudomonadati</taxon>
        <taxon>Pseudomonadota</taxon>
        <taxon>Betaproteobacteria</taxon>
        <taxon>Burkholderiales</taxon>
        <taxon>Burkholderiaceae</taxon>
        <taxon>Polynucleobacter</taxon>
    </lineage>
</organism>
<gene>
    <name evidence="6" type="primary">modA</name>
    <name evidence="6" type="ORF">Pas1_03100</name>
</gene>
<evidence type="ECO:0000256" key="2">
    <source>
        <dbReference type="ARBA" id="ARBA00022723"/>
    </source>
</evidence>
<name>A0A2Z4JRH4_9BURK</name>
<evidence type="ECO:0000313" key="6">
    <source>
        <dbReference type="EMBL" id="AWW49455.1"/>
    </source>
</evidence>
<keyword evidence="3 5" id="KW-0732">Signal</keyword>
<dbReference type="InterPro" id="IPR044084">
    <property type="entry name" value="AvModA-like_subst-bd"/>
</dbReference>
<dbReference type="EMBL" id="CP030085">
    <property type="protein sequence ID" value="AWW49455.1"/>
    <property type="molecule type" value="Genomic_DNA"/>
</dbReference>
<dbReference type="PIRSF" id="PIRSF004846">
    <property type="entry name" value="ModA"/>
    <property type="match status" value="1"/>
</dbReference>